<evidence type="ECO:0000313" key="3">
    <source>
        <dbReference type="Proteomes" id="UP000024533"/>
    </source>
</evidence>
<accession>A0A059JB86</accession>
<dbReference type="HOGENOM" id="CLU_036818_0_0_1"/>
<feature type="compositionally biased region" description="Basic and acidic residues" evidence="1">
    <location>
        <begin position="333"/>
        <end position="353"/>
    </location>
</feature>
<feature type="compositionally biased region" description="Low complexity" evidence="1">
    <location>
        <begin position="445"/>
        <end position="455"/>
    </location>
</feature>
<dbReference type="Proteomes" id="UP000024533">
    <property type="component" value="Unassembled WGS sequence"/>
</dbReference>
<organism evidence="2 3">
    <name type="scientific">Trichophyton interdigitale (strain MR816)</name>
    <dbReference type="NCBI Taxonomy" id="1215338"/>
    <lineage>
        <taxon>Eukaryota</taxon>
        <taxon>Fungi</taxon>
        <taxon>Dikarya</taxon>
        <taxon>Ascomycota</taxon>
        <taxon>Pezizomycotina</taxon>
        <taxon>Eurotiomycetes</taxon>
        <taxon>Eurotiomycetidae</taxon>
        <taxon>Onygenales</taxon>
        <taxon>Arthrodermataceae</taxon>
        <taxon>Trichophyton</taxon>
    </lineage>
</organism>
<dbReference type="OrthoDB" id="5409522at2759"/>
<feature type="region of interest" description="Disordered" evidence="1">
    <location>
        <begin position="311"/>
        <end position="414"/>
    </location>
</feature>
<feature type="compositionally biased region" description="Polar residues" evidence="1">
    <location>
        <begin position="394"/>
        <end position="414"/>
    </location>
</feature>
<dbReference type="EMBL" id="AOKY01000228">
    <property type="protein sequence ID" value="KDB25069.1"/>
    <property type="molecule type" value="Genomic_DNA"/>
</dbReference>
<protein>
    <submittedName>
        <fullName evidence="2">Uncharacterized protein</fullName>
    </submittedName>
</protein>
<dbReference type="OMA" id="WMRTDSR"/>
<evidence type="ECO:0000256" key="1">
    <source>
        <dbReference type="SAM" id="MobiDB-lite"/>
    </source>
</evidence>
<comment type="caution">
    <text evidence="2">The sequence shown here is derived from an EMBL/GenBank/DDBJ whole genome shotgun (WGS) entry which is preliminary data.</text>
</comment>
<proteinExistence type="predicted"/>
<reference evidence="2 3" key="1">
    <citation type="submission" date="2014-02" db="EMBL/GenBank/DDBJ databases">
        <title>The Genome Sequence of Trichophyton interdigitale MR816.</title>
        <authorList>
            <consortium name="The Broad Institute Genomics Platform"/>
            <person name="Cuomo C.A."/>
            <person name="White T.C."/>
            <person name="Graser Y."/>
            <person name="Martinez-Rossi N."/>
            <person name="Heitman J."/>
            <person name="Young S.K."/>
            <person name="Zeng Q."/>
            <person name="Gargeya S."/>
            <person name="Abouelleil A."/>
            <person name="Alvarado L."/>
            <person name="Chapman S.B."/>
            <person name="Gainer-Dewar J."/>
            <person name="Goldberg J."/>
            <person name="Griggs A."/>
            <person name="Gujja S."/>
            <person name="Hansen M."/>
            <person name="Howarth C."/>
            <person name="Imamovic A."/>
            <person name="Larimer J."/>
            <person name="Martinez D."/>
            <person name="Murphy C."/>
            <person name="Pearson M.D."/>
            <person name="Persinoti G."/>
            <person name="Poon T."/>
            <person name="Priest M."/>
            <person name="Roberts A.D."/>
            <person name="Saif S."/>
            <person name="Shea T.D."/>
            <person name="Sykes S.N."/>
            <person name="Wortman J."/>
            <person name="Nusbaum C."/>
            <person name="Birren B."/>
        </authorList>
    </citation>
    <scope>NUCLEOTIDE SEQUENCE [LARGE SCALE GENOMIC DNA]</scope>
    <source>
        <strain evidence="2 3">MR816</strain>
    </source>
</reference>
<sequence>MPWKKQDYRSLLYLVRHVPKSVDVFYEDLSSLLNRVTWNHVTNGGTLLQEHTSAKSSCKHDDTPNMFHTCEHPYHSKYNSAHLPPLLFRLEAPEEPFTRPAVQHLTGDNATPSSKGSNAVRDFPFLPQYISIRVPGWLLEYWMRTDSRLTYRDIKARMTAPPTDIPSDNALNMRREREARSPLGLSCWTTRRGGITKAEVERVERLSQSQISFNTTTAIEYASGANGKKIPLHLLMKRLDGGPPHRYPLDTFMDGKQGPHLPGQRLDSTIQLLCQLQDYANALGEDDWRSLAPEYLPETWAKRAANRLRRQAEKATESEENLAHAAPSGDTKTNVDKVMEKKESGIDRAKGEVKGTGADGSEDEPLPKVDSPGGHNVSQKSSISPNKNGPLPQTPSLRSENVDSSAQPQKSRYTNPFVKSQLVLSSDTQDLLDDCDGICCRPLASQESQPASSSHSELEDSPRETPDVASSSDGDSDENHGSDLELLFELGLLPRHGGTLSAAFNGGGIYSVRNNPNHRLNTHTAEIMRRNNPFANYLRQPSGTSNPPTTT</sequence>
<name>A0A059JB86_TRIIM</name>
<feature type="compositionally biased region" description="Basic and acidic residues" evidence="1">
    <location>
        <begin position="456"/>
        <end position="466"/>
    </location>
</feature>
<feature type="compositionally biased region" description="Polar residues" evidence="1">
    <location>
        <begin position="376"/>
        <end position="387"/>
    </location>
</feature>
<evidence type="ECO:0000313" key="2">
    <source>
        <dbReference type="EMBL" id="KDB25069.1"/>
    </source>
</evidence>
<dbReference type="AlphaFoldDB" id="A0A059JB86"/>
<gene>
    <name evidence="2" type="ORF">H109_03076</name>
</gene>
<feature type="region of interest" description="Disordered" evidence="1">
    <location>
        <begin position="445"/>
        <end position="481"/>
    </location>
</feature>
<keyword evidence="3" id="KW-1185">Reference proteome</keyword>